<dbReference type="EnsemblBacteria" id="AAS97231">
    <property type="protein sequence ID" value="AAS97231"/>
    <property type="gene ID" value="DVU_2759"/>
</dbReference>
<reference evidence="1 2" key="1">
    <citation type="journal article" date="2004" name="Nat. Biotechnol.">
        <title>The genome sequence of the anaerobic, sulfate-reducing bacterium Desulfovibrio vulgaris Hildenborough.</title>
        <authorList>
            <person name="Heidelberg J.F."/>
            <person name="Seshadri R."/>
            <person name="Haveman S.A."/>
            <person name="Hemme C.L."/>
            <person name="Paulsen I.T."/>
            <person name="Kolonay J.F."/>
            <person name="Eisen J.A."/>
            <person name="Ward N."/>
            <person name="Methe B."/>
            <person name="Brinkac L.M."/>
            <person name="Daugherty S.C."/>
            <person name="Deboy R.T."/>
            <person name="Dodson R.J."/>
            <person name="Durkin A.S."/>
            <person name="Madupu R."/>
            <person name="Nelson W.C."/>
            <person name="Sullivan S.A."/>
            <person name="Fouts D."/>
            <person name="Haft D.H."/>
            <person name="Selengut J."/>
            <person name="Peterson J.D."/>
            <person name="Davidsen T.M."/>
            <person name="Zafar N."/>
            <person name="Zhou L."/>
            <person name="Radune D."/>
            <person name="Dimitrov G."/>
            <person name="Hance M."/>
            <person name="Tran K."/>
            <person name="Khouri H."/>
            <person name="Gill J."/>
            <person name="Utterback T.R."/>
            <person name="Feldblyum T.V."/>
            <person name="Wall J.D."/>
            <person name="Voordouw G."/>
            <person name="Fraser C.M."/>
        </authorList>
    </citation>
    <scope>NUCLEOTIDE SEQUENCE [LARGE SCALE GENOMIC DNA]</scope>
    <source>
        <strain evidence="2">ATCC 29579 / DSM 644 / NCIMB 8303 / VKM B-1760 / Hildenborough</strain>
    </source>
</reference>
<dbReference type="HOGENOM" id="CLU_3152125_0_0_7"/>
<organism evidence="1 2">
    <name type="scientific">Nitratidesulfovibrio vulgaris (strain ATCC 29579 / DSM 644 / CCUG 34227 / NCIMB 8303 / VKM B-1760 / Hildenborough)</name>
    <name type="common">Desulfovibrio vulgaris</name>
    <dbReference type="NCBI Taxonomy" id="882"/>
    <lineage>
        <taxon>Bacteria</taxon>
        <taxon>Pseudomonadati</taxon>
        <taxon>Thermodesulfobacteriota</taxon>
        <taxon>Desulfovibrionia</taxon>
        <taxon>Desulfovibrionales</taxon>
        <taxon>Desulfovibrionaceae</taxon>
        <taxon>Nitratidesulfovibrio</taxon>
    </lineage>
</organism>
<dbReference type="PaxDb" id="882-DVU_2759"/>
<proteinExistence type="predicted"/>
<keyword evidence="2" id="KW-1185">Reference proteome</keyword>
<dbReference type="AlphaFoldDB" id="Q727U5"/>
<name>Q727U5_NITV2</name>
<dbReference type="Proteomes" id="UP000002194">
    <property type="component" value="Chromosome"/>
</dbReference>
<evidence type="ECO:0000313" key="2">
    <source>
        <dbReference type="Proteomes" id="UP000002194"/>
    </source>
</evidence>
<dbReference type="EMBL" id="AE017285">
    <property type="protein sequence ID" value="AAS97231.1"/>
    <property type="molecule type" value="Genomic_DNA"/>
</dbReference>
<sequence>MQTSPSYTLREGISSAGPLPLHHVPLSRVAICPLHLASCEIIYSVCYI</sequence>
<protein>
    <submittedName>
        <fullName evidence="1">Uncharacterized protein</fullName>
    </submittedName>
</protein>
<accession>Q727U5</accession>
<gene>
    <name evidence="1" type="ordered locus">DVU_2759</name>
</gene>
<evidence type="ECO:0000313" key="1">
    <source>
        <dbReference type="EMBL" id="AAS97231.1"/>
    </source>
</evidence>
<dbReference type="KEGG" id="dvu:DVU_2759"/>